<name>A0A4Y7PS63_9AGAM</name>
<keyword evidence="3" id="KW-1185">Reference proteome</keyword>
<organism evidence="2 3">
    <name type="scientific">Rickenella mellea</name>
    <dbReference type="NCBI Taxonomy" id="50990"/>
    <lineage>
        <taxon>Eukaryota</taxon>
        <taxon>Fungi</taxon>
        <taxon>Dikarya</taxon>
        <taxon>Basidiomycota</taxon>
        <taxon>Agaricomycotina</taxon>
        <taxon>Agaricomycetes</taxon>
        <taxon>Hymenochaetales</taxon>
        <taxon>Rickenellaceae</taxon>
        <taxon>Rickenella</taxon>
    </lineage>
</organism>
<dbReference type="AlphaFoldDB" id="A0A4Y7PS63"/>
<dbReference type="STRING" id="50990.A0A4Y7PS63"/>
<evidence type="ECO:0000313" key="3">
    <source>
        <dbReference type="Proteomes" id="UP000294933"/>
    </source>
</evidence>
<dbReference type="Proteomes" id="UP000294933">
    <property type="component" value="Unassembled WGS sequence"/>
</dbReference>
<feature type="region of interest" description="Disordered" evidence="1">
    <location>
        <begin position="1"/>
        <end position="30"/>
    </location>
</feature>
<dbReference type="VEuPathDB" id="FungiDB:BD410DRAFT_729021"/>
<dbReference type="OrthoDB" id="5570013at2759"/>
<evidence type="ECO:0000313" key="2">
    <source>
        <dbReference type="EMBL" id="TDL18015.1"/>
    </source>
</evidence>
<proteinExistence type="predicted"/>
<reference evidence="2 3" key="1">
    <citation type="submission" date="2018-06" db="EMBL/GenBank/DDBJ databases">
        <title>A transcriptomic atlas of mushroom development highlights an independent origin of complex multicellularity.</title>
        <authorList>
            <consortium name="DOE Joint Genome Institute"/>
            <person name="Krizsan K."/>
            <person name="Almasi E."/>
            <person name="Merenyi Z."/>
            <person name="Sahu N."/>
            <person name="Viragh M."/>
            <person name="Koszo T."/>
            <person name="Mondo S."/>
            <person name="Kiss B."/>
            <person name="Balint B."/>
            <person name="Kues U."/>
            <person name="Barry K."/>
            <person name="Hegedus J.C."/>
            <person name="Henrissat B."/>
            <person name="Johnson J."/>
            <person name="Lipzen A."/>
            <person name="Ohm R."/>
            <person name="Nagy I."/>
            <person name="Pangilinan J."/>
            <person name="Yan J."/>
            <person name="Xiong Y."/>
            <person name="Grigoriev I.V."/>
            <person name="Hibbett D.S."/>
            <person name="Nagy L.G."/>
        </authorList>
    </citation>
    <scope>NUCLEOTIDE SEQUENCE [LARGE SCALE GENOMIC DNA]</scope>
    <source>
        <strain evidence="2 3">SZMC22713</strain>
    </source>
</reference>
<evidence type="ECO:0000256" key="1">
    <source>
        <dbReference type="SAM" id="MobiDB-lite"/>
    </source>
</evidence>
<accession>A0A4Y7PS63</accession>
<feature type="compositionally biased region" description="Polar residues" evidence="1">
    <location>
        <begin position="1"/>
        <end position="23"/>
    </location>
</feature>
<gene>
    <name evidence="2" type="ORF">BD410DRAFT_729021</name>
</gene>
<protein>
    <submittedName>
        <fullName evidence="2">Uncharacterized protein</fullName>
    </submittedName>
</protein>
<dbReference type="EMBL" id="ML170213">
    <property type="protein sequence ID" value="TDL18015.1"/>
    <property type="molecule type" value="Genomic_DNA"/>
</dbReference>
<sequence>MIVSENAPSSPLKSTIQVPGGSSQPPPAYASYQTTNPVNYQSSAVHLQDVEPAEPRFIKAFCVAACVWFLCAMLVESSVDLARWRRHGHWVSPNALVGWPSPGDGEIAECIGGRDWNFAPLTDAIPEASAGDPAIPGVPQFPTRKSWPFPISARTNFRLPVSSNVLYFLSRGSYASGMVRYETTEEDGNYVKVDVIVNYKSQSALDRANICRLSKGDEENGVGIYTPNHRGGRISEDDRLDFTVNVRFPANKTEPNAFRFVKDLRADFSSFAQNIMGMRYAPPPQNRIFFQSLNLSTTNAAITSSDLQSDRVALHTTNGPITGKYNVSTYLRLETTNNRIDVNVAMTDRAVECGNPPRLHMRSSNGALQARIQLFSPKEEGAFDVDATSSNAPLTLQFVEQPINSTLRVNARTSSGSANVNLHPAYEGNFTLQTSNSLPQVQRTVAKDPTGKGRERHVDYGRNVRNILQGSVWWGHPKKDGLKSDVRVRTSNSPVQLRV</sequence>